<feature type="transmembrane region" description="Helical" evidence="5">
    <location>
        <begin position="140"/>
        <end position="173"/>
    </location>
</feature>
<evidence type="ECO:0000256" key="4">
    <source>
        <dbReference type="ARBA" id="ARBA00023136"/>
    </source>
</evidence>
<feature type="transmembrane region" description="Helical" evidence="5">
    <location>
        <begin position="90"/>
        <end position="120"/>
    </location>
</feature>
<organism evidence="6 7">
    <name type="scientific">Methanoculleus thermophilus</name>
    <dbReference type="NCBI Taxonomy" id="2200"/>
    <lineage>
        <taxon>Archaea</taxon>
        <taxon>Methanobacteriati</taxon>
        <taxon>Methanobacteriota</taxon>
        <taxon>Stenosarchaea group</taxon>
        <taxon>Methanomicrobia</taxon>
        <taxon>Methanomicrobiales</taxon>
        <taxon>Methanomicrobiaceae</taxon>
        <taxon>Methanoculleus</taxon>
    </lineage>
</organism>
<dbReference type="InterPro" id="IPR044878">
    <property type="entry name" value="UbiA_sf"/>
</dbReference>
<feature type="transmembrane region" description="Helical" evidence="5">
    <location>
        <begin position="20"/>
        <end position="39"/>
    </location>
</feature>
<evidence type="ECO:0000256" key="5">
    <source>
        <dbReference type="SAM" id="Phobius"/>
    </source>
</evidence>
<comment type="subcellular location">
    <subcellularLocation>
        <location evidence="1">Cell membrane</location>
        <topology evidence="1">Multi-pass membrane protein</topology>
    </subcellularLocation>
</comment>
<name>A0A1G8WPS5_9EURY</name>
<keyword evidence="2 5" id="KW-0812">Transmembrane</keyword>
<proteinExistence type="predicted"/>
<dbReference type="PANTHER" id="PTHR42723">
    <property type="entry name" value="CHLOROPHYLL SYNTHASE"/>
    <property type="match status" value="1"/>
</dbReference>
<dbReference type="PANTHER" id="PTHR42723:SF1">
    <property type="entry name" value="CHLOROPHYLL SYNTHASE, CHLOROPLASTIC"/>
    <property type="match status" value="1"/>
</dbReference>
<protein>
    <submittedName>
        <fullName evidence="6">Geranylgeranylglycerol-phosphate geranylgeranyltransferase</fullName>
    </submittedName>
</protein>
<dbReference type="CDD" id="cd13961">
    <property type="entry name" value="PT_UbiA_DGGGPS"/>
    <property type="match status" value="1"/>
</dbReference>
<keyword evidence="6" id="KW-0808">Transferase</keyword>
<feature type="transmembrane region" description="Helical" evidence="5">
    <location>
        <begin position="45"/>
        <end position="66"/>
    </location>
</feature>
<keyword evidence="4 5" id="KW-0472">Membrane</keyword>
<feature type="transmembrane region" description="Helical" evidence="5">
    <location>
        <begin position="229"/>
        <end position="246"/>
    </location>
</feature>
<evidence type="ECO:0000256" key="2">
    <source>
        <dbReference type="ARBA" id="ARBA00022692"/>
    </source>
</evidence>
<reference evidence="6 7" key="1">
    <citation type="submission" date="2016-10" db="EMBL/GenBank/DDBJ databases">
        <authorList>
            <person name="Varghese N."/>
            <person name="Submissions S."/>
        </authorList>
    </citation>
    <scope>NUCLEOTIDE SEQUENCE [LARGE SCALE GENOMIC DNA]</scope>
    <source>
        <strain evidence="6 7">DSM 2373</strain>
    </source>
</reference>
<accession>A0A1G8WPS5</accession>
<sequence>MVSGIGIKARAFAELIRLDLAFGAGFFLVAGLVLALGMMPPPEMALAGFIMLFCISGAANISNDYFDREVDRINRRDRPLPSGRVTTHELWGLFSISTLFGLVATAFFGLSVLALVILLWFVSLLYNVKIKDYGLAGNLVVAFCVGMTIVTGGITVGAVSGPVLLFGVLAFIFDLGEEIASDAMDLEGDSLQASQSLAKTRGRKFALRTAGILFATFFLLTLVPFFTGWFGYGYLLLAVILDLWMIRCTVRLLTDRSIEEGRMQVRRLYLSWGAFVIALVIYRILIGPS</sequence>
<evidence type="ECO:0000256" key="3">
    <source>
        <dbReference type="ARBA" id="ARBA00022989"/>
    </source>
</evidence>
<evidence type="ECO:0000313" key="6">
    <source>
        <dbReference type="EMBL" id="SDJ80372.1"/>
    </source>
</evidence>
<dbReference type="AlphaFoldDB" id="A0A1G8WPS5"/>
<dbReference type="GO" id="GO:0005886">
    <property type="term" value="C:plasma membrane"/>
    <property type="evidence" value="ECO:0007669"/>
    <property type="project" value="UniProtKB-SubCell"/>
</dbReference>
<dbReference type="OrthoDB" id="11851at2157"/>
<keyword evidence="7" id="KW-1185">Reference proteome</keyword>
<feature type="transmembrane region" description="Helical" evidence="5">
    <location>
        <begin position="205"/>
        <end position="223"/>
    </location>
</feature>
<dbReference type="STRING" id="2200.GCA_001571405_00790"/>
<dbReference type="Proteomes" id="UP000326500">
    <property type="component" value="Unassembled WGS sequence"/>
</dbReference>
<dbReference type="EMBL" id="FNFT01000001">
    <property type="protein sequence ID" value="SDJ80372.1"/>
    <property type="molecule type" value="Genomic_DNA"/>
</dbReference>
<dbReference type="RefSeq" id="WP_066955790.1">
    <property type="nucleotide sequence ID" value="NZ_BCNX01000006.1"/>
</dbReference>
<dbReference type="InterPro" id="IPR050475">
    <property type="entry name" value="Prenyltransferase_related"/>
</dbReference>
<dbReference type="Pfam" id="PF01040">
    <property type="entry name" value="UbiA"/>
    <property type="match status" value="1"/>
</dbReference>
<dbReference type="GO" id="GO:0016765">
    <property type="term" value="F:transferase activity, transferring alkyl or aryl (other than methyl) groups"/>
    <property type="evidence" value="ECO:0007669"/>
    <property type="project" value="InterPro"/>
</dbReference>
<dbReference type="InterPro" id="IPR000537">
    <property type="entry name" value="UbiA_prenyltransferase"/>
</dbReference>
<keyword evidence="3 5" id="KW-1133">Transmembrane helix</keyword>
<dbReference type="NCBIfam" id="NF009523">
    <property type="entry name" value="PRK12884.1"/>
    <property type="match status" value="1"/>
</dbReference>
<gene>
    <name evidence="6" type="ORF">SAMN04488571_10145</name>
</gene>
<evidence type="ECO:0000256" key="1">
    <source>
        <dbReference type="ARBA" id="ARBA00004651"/>
    </source>
</evidence>
<feature type="transmembrane region" description="Helical" evidence="5">
    <location>
        <begin position="267"/>
        <end position="286"/>
    </location>
</feature>
<dbReference type="Gene3D" id="1.10.357.140">
    <property type="entry name" value="UbiA prenyltransferase"/>
    <property type="match status" value="1"/>
</dbReference>
<evidence type="ECO:0000313" key="7">
    <source>
        <dbReference type="Proteomes" id="UP000326500"/>
    </source>
</evidence>